<dbReference type="AlphaFoldDB" id="A0A3B6C2W4"/>
<name>A0A3B6C2W4_WHEAT</name>
<dbReference type="InterPro" id="IPR001810">
    <property type="entry name" value="F-box_dom"/>
</dbReference>
<dbReference type="Pfam" id="PF00646">
    <property type="entry name" value="F-box"/>
    <property type="match status" value="1"/>
</dbReference>
<organism evidence="4">
    <name type="scientific">Triticum aestivum</name>
    <name type="common">Wheat</name>
    <dbReference type="NCBI Taxonomy" id="4565"/>
    <lineage>
        <taxon>Eukaryota</taxon>
        <taxon>Viridiplantae</taxon>
        <taxon>Streptophyta</taxon>
        <taxon>Embryophyta</taxon>
        <taxon>Tracheophyta</taxon>
        <taxon>Spermatophyta</taxon>
        <taxon>Magnoliopsida</taxon>
        <taxon>Liliopsida</taxon>
        <taxon>Poales</taxon>
        <taxon>Poaceae</taxon>
        <taxon>BOP clade</taxon>
        <taxon>Pooideae</taxon>
        <taxon>Triticodae</taxon>
        <taxon>Triticeae</taxon>
        <taxon>Triticinae</taxon>
        <taxon>Triticum</taxon>
    </lineage>
</organism>
<dbReference type="GeneID" id="123044304"/>
<protein>
    <recommendedName>
        <fullName evidence="6">F-box domain-containing protein</fullName>
    </recommendedName>
</protein>
<dbReference type="Gramene" id="TraesCS2B03G0497700.1">
    <property type="protein sequence ID" value="TraesCS2B03G0497700.1.CDS"/>
    <property type="gene ID" value="TraesCS2B03G0497700"/>
</dbReference>
<dbReference type="Gramene" id="TraesCS2B02G206600.1">
    <property type="protein sequence ID" value="TraesCS2B02G206600.1"/>
    <property type="gene ID" value="TraesCS2B02G206600"/>
</dbReference>
<dbReference type="STRING" id="4565.A0A3B6C2W4"/>
<dbReference type="RefSeq" id="XP_044322947.1">
    <property type="nucleotide sequence ID" value="XM_044467012.1"/>
</dbReference>
<evidence type="ECO:0000313" key="4">
    <source>
        <dbReference type="EnsemblPlants" id="TraesCS2B02G206600.1"/>
    </source>
</evidence>
<feature type="domain" description="F-box protein AT5G49610-like beta-propeller" evidence="3">
    <location>
        <begin position="113"/>
        <end position="318"/>
    </location>
</feature>
<sequence length="528" mass="59153">MARRRSRSRRRARPASPPAALEDEDLLRKIFLLLPPQPSTIPRVSVVCKQWRGVVRDPQFLRGFRDHHRKPPLLGLVMGHTGHPYFRSDLDPPDHIPHERFFPPDILSMYMDLFDCRHGRVVFFDHQLREVMLFDPATGGRRHVVVPPVFDEKDIGVFNAAVICVAGDEGHVHGDCHTSPFQVVLIGIHDDNKRAFASVYSSETGTWGELISTAAIRYMRELSRPSTLVGDSVYWVFDGNEDGILKFDLDKHSLVNIEMPDFGDYSCWSSFKIMSTDDGSFGLAALEYQKIEMWEREVDCDGVAGWVLQKTFQMNTILGLGPMGGMDNLMLGYDEDDRAIYVRTDIGVCIIQLDTMQFRNLGKDNFTTTAYYPYKSFYTAVSDLSVCERRVGGISRSLAKDESIMVPASRGAGAAGDNAAAASTRTIPGDMLDKSNSRVQGIDTGLVPSRVLTQTRIDVIFKKEMETRSKLTKAWAKWFRSNGIPESKADCPHFRNAMKLTQQLGTRLPVPTGGELGGVNLDAEEELP</sequence>
<evidence type="ECO:0000256" key="1">
    <source>
        <dbReference type="SAM" id="MobiDB-lite"/>
    </source>
</evidence>
<dbReference type="Proteomes" id="UP000019116">
    <property type="component" value="Chromosome 2B"/>
</dbReference>
<dbReference type="Gene3D" id="1.20.1280.50">
    <property type="match status" value="1"/>
</dbReference>
<dbReference type="PANTHER" id="PTHR32133:SF340">
    <property type="entry name" value="F-BOX DOMAIN-CONTAINING PROTEIN"/>
    <property type="match status" value="1"/>
</dbReference>
<gene>
    <name evidence="4" type="primary">LOC123044304</name>
</gene>
<dbReference type="InterPro" id="IPR036047">
    <property type="entry name" value="F-box-like_dom_sf"/>
</dbReference>
<evidence type="ECO:0000313" key="5">
    <source>
        <dbReference type="Proteomes" id="UP000019116"/>
    </source>
</evidence>
<reference evidence="4" key="2">
    <citation type="submission" date="2018-10" db="UniProtKB">
        <authorList>
            <consortium name="EnsemblPlants"/>
        </authorList>
    </citation>
    <scope>IDENTIFICATION</scope>
</reference>
<dbReference type="SUPFAM" id="SSF81383">
    <property type="entry name" value="F-box domain"/>
    <property type="match status" value="1"/>
</dbReference>
<accession>A0A3B6C2W4</accession>
<evidence type="ECO:0000259" key="3">
    <source>
        <dbReference type="Pfam" id="PF23635"/>
    </source>
</evidence>
<reference evidence="4" key="1">
    <citation type="submission" date="2018-08" db="EMBL/GenBank/DDBJ databases">
        <authorList>
            <person name="Rossello M."/>
        </authorList>
    </citation>
    <scope>NUCLEOTIDE SEQUENCE [LARGE SCALE GENOMIC DNA]</scope>
    <source>
        <strain evidence="4">cv. Chinese Spring</strain>
    </source>
</reference>
<dbReference type="PaxDb" id="4565-Traes_2BS_B1DD4D5E2.1"/>
<evidence type="ECO:0000259" key="2">
    <source>
        <dbReference type="Pfam" id="PF00646"/>
    </source>
</evidence>
<dbReference type="Gramene" id="TraesCLE_scaffold_108021_01G000100.1">
    <property type="protein sequence ID" value="TraesCLE_scaffold_108021_01G000100.1"/>
    <property type="gene ID" value="TraesCLE_scaffold_108021_01G000100"/>
</dbReference>
<dbReference type="EnsemblPlants" id="TraesCS2B02G206600.1">
    <property type="protein sequence ID" value="TraesCS2B02G206600.1"/>
    <property type="gene ID" value="TraesCS2B02G206600"/>
</dbReference>
<dbReference type="OMA" id="FRDHHRK"/>
<dbReference type="Pfam" id="PF23635">
    <property type="entry name" value="Beta-prop_AT5G49610-like"/>
    <property type="match status" value="1"/>
</dbReference>
<feature type="domain" description="F-box" evidence="2">
    <location>
        <begin position="24"/>
        <end position="61"/>
    </location>
</feature>
<evidence type="ECO:0008006" key="6">
    <source>
        <dbReference type="Google" id="ProtNLM"/>
    </source>
</evidence>
<dbReference type="PANTHER" id="PTHR32133">
    <property type="entry name" value="OS07G0120400 PROTEIN"/>
    <property type="match status" value="1"/>
</dbReference>
<proteinExistence type="predicted"/>
<feature type="region of interest" description="Disordered" evidence="1">
    <location>
        <begin position="507"/>
        <end position="528"/>
    </location>
</feature>
<dbReference type="OrthoDB" id="673639at2759"/>
<dbReference type="InterPro" id="IPR056594">
    <property type="entry name" value="AT5G49610-like_b-prop"/>
</dbReference>
<keyword evidence="5" id="KW-1185">Reference proteome</keyword>